<protein>
    <submittedName>
        <fullName evidence="1">Uncharacterized protein</fullName>
    </submittedName>
</protein>
<sequence length="60" mass="6853">MGNVAFPCVCCSPVTVNCQTYQQFNHDSVSLNWINLYGAFYMTATEKGCDHRYQTSYKIC</sequence>
<evidence type="ECO:0000313" key="1">
    <source>
        <dbReference type="EMBL" id="JAD57844.1"/>
    </source>
</evidence>
<name>A0A0A9B1G9_ARUDO</name>
<reference evidence="1" key="1">
    <citation type="submission" date="2014-09" db="EMBL/GenBank/DDBJ databases">
        <authorList>
            <person name="Magalhaes I.L.F."/>
            <person name="Oliveira U."/>
            <person name="Santos F.R."/>
            <person name="Vidigal T.H.D.A."/>
            <person name="Brescovit A.D."/>
            <person name="Santos A.J."/>
        </authorList>
    </citation>
    <scope>NUCLEOTIDE SEQUENCE</scope>
    <source>
        <tissue evidence="1">Shoot tissue taken approximately 20 cm above the soil surface</tissue>
    </source>
</reference>
<accession>A0A0A9B1G9</accession>
<organism evidence="1">
    <name type="scientific">Arundo donax</name>
    <name type="common">Giant reed</name>
    <name type="synonym">Donax arundinaceus</name>
    <dbReference type="NCBI Taxonomy" id="35708"/>
    <lineage>
        <taxon>Eukaryota</taxon>
        <taxon>Viridiplantae</taxon>
        <taxon>Streptophyta</taxon>
        <taxon>Embryophyta</taxon>
        <taxon>Tracheophyta</taxon>
        <taxon>Spermatophyta</taxon>
        <taxon>Magnoliopsida</taxon>
        <taxon>Liliopsida</taxon>
        <taxon>Poales</taxon>
        <taxon>Poaceae</taxon>
        <taxon>PACMAD clade</taxon>
        <taxon>Arundinoideae</taxon>
        <taxon>Arundineae</taxon>
        <taxon>Arundo</taxon>
    </lineage>
</organism>
<reference evidence="1" key="2">
    <citation type="journal article" date="2015" name="Data Brief">
        <title>Shoot transcriptome of the giant reed, Arundo donax.</title>
        <authorList>
            <person name="Barrero R.A."/>
            <person name="Guerrero F.D."/>
            <person name="Moolhuijzen P."/>
            <person name="Goolsby J.A."/>
            <person name="Tidwell J."/>
            <person name="Bellgard S.E."/>
            <person name="Bellgard M.I."/>
        </authorList>
    </citation>
    <scope>NUCLEOTIDE SEQUENCE</scope>
    <source>
        <tissue evidence="1">Shoot tissue taken approximately 20 cm above the soil surface</tissue>
    </source>
</reference>
<proteinExistence type="predicted"/>
<dbReference type="EMBL" id="GBRH01240051">
    <property type="protein sequence ID" value="JAD57844.1"/>
    <property type="molecule type" value="Transcribed_RNA"/>
</dbReference>
<dbReference type="AlphaFoldDB" id="A0A0A9B1G9"/>